<dbReference type="Pfam" id="PF00374">
    <property type="entry name" value="NiFeSe_Hases"/>
    <property type="match status" value="2"/>
</dbReference>
<name>A0ABP6TKA3_9ACTN</name>
<accession>A0ABP6TKA3</accession>
<dbReference type="Proteomes" id="UP001501455">
    <property type="component" value="Unassembled WGS sequence"/>
</dbReference>
<dbReference type="InterPro" id="IPR050867">
    <property type="entry name" value="NiFe/NiFeSe_hydrgnase_LSU"/>
</dbReference>
<feature type="region of interest" description="Disordered" evidence="2">
    <location>
        <begin position="525"/>
        <end position="555"/>
    </location>
</feature>
<dbReference type="SUPFAM" id="SSF56762">
    <property type="entry name" value="HydB/Nqo4-like"/>
    <property type="match status" value="1"/>
</dbReference>
<dbReference type="PANTHER" id="PTHR42958:SF2">
    <property type="entry name" value="UPTAKE HYDROGENASE LARGE SUBUNIT"/>
    <property type="match status" value="1"/>
</dbReference>
<dbReference type="PANTHER" id="PTHR42958">
    <property type="entry name" value="HYDROGENASE-2 LARGE CHAIN"/>
    <property type="match status" value="1"/>
</dbReference>
<gene>
    <name evidence="4" type="ORF">GCM10019016_020530</name>
</gene>
<protein>
    <recommendedName>
        <fullName evidence="3">NIF system FeS cluster assembly NifU C-terminal domain-containing protein</fullName>
    </recommendedName>
</protein>
<comment type="caution">
    <text evidence="4">The sequence shown here is derived from an EMBL/GenBank/DDBJ whole genome shotgun (WGS) entry which is preliminary data.</text>
</comment>
<evidence type="ECO:0000313" key="5">
    <source>
        <dbReference type="Proteomes" id="UP001501455"/>
    </source>
</evidence>
<feature type="domain" description="NIF system FeS cluster assembly NifU C-terminal" evidence="3">
    <location>
        <begin position="709"/>
        <end position="773"/>
    </location>
</feature>
<dbReference type="Gene3D" id="1.10.645.10">
    <property type="entry name" value="Cytochrome-c3 Hydrogenase, chain B"/>
    <property type="match status" value="1"/>
</dbReference>
<keyword evidence="5" id="KW-1185">Reference proteome</keyword>
<dbReference type="InterPro" id="IPR029014">
    <property type="entry name" value="NiFe-Hase_large"/>
</dbReference>
<feature type="region of interest" description="Disordered" evidence="2">
    <location>
        <begin position="584"/>
        <end position="618"/>
    </location>
</feature>
<sequence length="802" mass="88611">MTTTEDRAGATERKPPQIVDMSWDPITRIIGNLGIYTKIDFANREVVECHSTSSLFRGYSVFMRGKDPRDAGFITSRICGICGDNHTTCSDYAQQMAYGVKPPVLAEHIVNLGEAAEYMFDHTLFQDNLVFVDFCEAMVKATNPGVLARAERTDAPRGDVHGRRTIADIMRAFNPFEGEVYREALQISRITREMFCKMEGRHVHPSTLYPGGVGTMPEPGTFTDYLSRLMKTLDFVKQAVAMNDDVFDFFYEALPGYEEVGRRRIMLGCWGAWQNPEVCDYRYETMDTWGRAMYVTPGIIVDGEPVTNSLVDINLGMRILLGSSYYEDWAGQEPFVTHDPLGNPVDMRHPWNQTTVPIPQKRDFDDRYSWVMSPRWYDRKSDSHLALDTGGGPLARLWSTALNGLVDTPYVKATGHSVRISLPRSEKLPETTFEWHVPKWSNTIERNRARPYFVAYAAAMALQFVEEAMGLVRAGQTKVFENFEVPDEAIGCGFHEAVRGVLSHHLVIRDKKIANYHPYPPTPWNASPRDSYGTPARTRTRCRASRSSRRTGRRTSRAWTSCAPCAASTPACRAACTCTWATGRRSPRCTPPPTEPRMPEPGRPAGGPGADGPEGARAARRLGDDDVTARLSRIDELLEQVQAAPGPTARAAVDAVRALTEVYGEALARCLDHAGGAVAGRLAEDELLDHLMVLHGIHPEPPARRAARAVERLRPALRERGGDAELTGVEGRVARVRLRSPGCGSGCGPSSTGIEEAVREAVLAVAPELTAVEAVPQTASREAAFVPLDALSRRTAPPLGRP</sequence>
<evidence type="ECO:0000256" key="1">
    <source>
        <dbReference type="ARBA" id="ARBA00049958"/>
    </source>
</evidence>
<evidence type="ECO:0000313" key="4">
    <source>
        <dbReference type="EMBL" id="GAA3494953.1"/>
    </source>
</evidence>
<comment type="function">
    <text evidence="1">May be involved in the formation or repair of [Fe-S] clusters present in iron-sulfur proteins.</text>
</comment>
<dbReference type="Pfam" id="PF01106">
    <property type="entry name" value="NifU"/>
    <property type="match status" value="1"/>
</dbReference>
<feature type="compositionally biased region" description="Pro residues" evidence="2">
    <location>
        <begin position="589"/>
        <end position="602"/>
    </location>
</feature>
<dbReference type="InterPro" id="IPR001075">
    <property type="entry name" value="NIF_FeS_clus_asmbl_NifU_C"/>
</dbReference>
<dbReference type="InterPro" id="IPR001501">
    <property type="entry name" value="Ni-dep_hyd_lsu"/>
</dbReference>
<dbReference type="Gene3D" id="3.30.300.130">
    <property type="entry name" value="Fe-S cluster assembly (FSCA)"/>
    <property type="match status" value="1"/>
</dbReference>
<dbReference type="EMBL" id="BAAAXF010000018">
    <property type="protein sequence ID" value="GAA3494953.1"/>
    <property type="molecule type" value="Genomic_DNA"/>
</dbReference>
<organism evidence="4 5">
    <name type="scientific">Streptomyces prasinosporus</name>
    <dbReference type="NCBI Taxonomy" id="68256"/>
    <lineage>
        <taxon>Bacteria</taxon>
        <taxon>Bacillati</taxon>
        <taxon>Actinomycetota</taxon>
        <taxon>Actinomycetes</taxon>
        <taxon>Kitasatosporales</taxon>
        <taxon>Streptomycetaceae</taxon>
        <taxon>Streptomyces</taxon>
        <taxon>Streptomyces albogriseolus group</taxon>
    </lineage>
</organism>
<evidence type="ECO:0000259" key="3">
    <source>
        <dbReference type="Pfam" id="PF01106"/>
    </source>
</evidence>
<evidence type="ECO:0000256" key="2">
    <source>
        <dbReference type="SAM" id="MobiDB-lite"/>
    </source>
</evidence>
<proteinExistence type="predicted"/>
<feature type="compositionally biased region" description="Basic residues" evidence="2">
    <location>
        <begin position="538"/>
        <end position="555"/>
    </location>
</feature>
<dbReference type="SUPFAM" id="SSF117916">
    <property type="entry name" value="Fe-S cluster assembly (FSCA) domain-like"/>
    <property type="match status" value="1"/>
</dbReference>
<dbReference type="InterPro" id="IPR034904">
    <property type="entry name" value="FSCA_dom_sf"/>
</dbReference>
<reference evidence="5" key="1">
    <citation type="journal article" date="2019" name="Int. J. Syst. Evol. Microbiol.">
        <title>The Global Catalogue of Microorganisms (GCM) 10K type strain sequencing project: providing services to taxonomists for standard genome sequencing and annotation.</title>
        <authorList>
            <consortium name="The Broad Institute Genomics Platform"/>
            <consortium name="The Broad Institute Genome Sequencing Center for Infectious Disease"/>
            <person name="Wu L."/>
            <person name="Ma J."/>
        </authorList>
    </citation>
    <scope>NUCLEOTIDE SEQUENCE [LARGE SCALE GENOMIC DNA]</scope>
    <source>
        <strain evidence="5">JCM 4816</strain>
    </source>
</reference>